<evidence type="ECO:0000256" key="3">
    <source>
        <dbReference type="ARBA" id="ARBA00023001"/>
    </source>
</evidence>
<keyword evidence="6" id="KW-0624">Polysaccharide degradation</keyword>
<proteinExistence type="inferred from homology"/>
<evidence type="ECO:0000256" key="7">
    <source>
        <dbReference type="RuleBase" id="RU361153"/>
    </source>
</evidence>
<dbReference type="Pfam" id="PF00404">
    <property type="entry name" value="Dockerin_1"/>
    <property type="match status" value="1"/>
</dbReference>
<dbReference type="PROSITE" id="PS00018">
    <property type="entry name" value="EF_HAND_1"/>
    <property type="match status" value="1"/>
</dbReference>
<dbReference type="Pfam" id="PF00150">
    <property type="entry name" value="Cellulase"/>
    <property type="match status" value="1"/>
</dbReference>
<dbReference type="InterPro" id="IPR050386">
    <property type="entry name" value="Glycosyl_hydrolase_5"/>
</dbReference>
<feature type="signal peptide" evidence="8">
    <location>
        <begin position="1"/>
        <end position="27"/>
    </location>
</feature>
<organism evidence="10">
    <name type="scientific">Clostridium cellulovorans</name>
    <dbReference type="NCBI Taxonomy" id="1493"/>
    <lineage>
        <taxon>Bacteria</taxon>
        <taxon>Bacillati</taxon>
        <taxon>Bacillota</taxon>
        <taxon>Clostridia</taxon>
        <taxon>Eubacteriales</taxon>
        <taxon>Clostridiaceae</taxon>
        <taxon>Clostridium</taxon>
    </lineage>
</organism>
<dbReference type="Gene3D" id="1.10.1330.10">
    <property type="entry name" value="Dockerin domain"/>
    <property type="match status" value="1"/>
</dbReference>
<keyword evidence="4" id="KW-0119">Carbohydrate metabolism</keyword>
<dbReference type="InterPro" id="IPR001547">
    <property type="entry name" value="Glyco_hydro_5"/>
</dbReference>
<evidence type="ECO:0000313" key="10">
    <source>
        <dbReference type="EMBL" id="BAV13031.1"/>
    </source>
</evidence>
<protein>
    <submittedName>
        <fullName evidence="10">Endoglucanase</fullName>
    </submittedName>
</protein>
<keyword evidence="3" id="KW-0136">Cellulose degradation</keyword>
<keyword evidence="2 7" id="KW-0378">Hydrolase</keyword>
<dbReference type="SUPFAM" id="SSF51445">
    <property type="entry name" value="(Trans)glycosidases"/>
    <property type="match status" value="1"/>
</dbReference>
<dbReference type="AlphaFoldDB" id="A0A173MZN5"/>
<sequence>MKKIKKNAARFAASIMTAGLAMSYSTAITKAETTTIDKYNVRNITTGQVVQNMGLGWNLGNTFDAFGTWINGTKVSDYETAWGAPITTKAMIDGVRKAGFSSMRLPVAWSNLMASDYTINAGLLDRVEEVANYALDNNMYVIINIHYDGGWFSGFSTDYDTNIKKYTSVWTQITSRFAKYGDHLIFESLNEEGCFNDIWNRWGGTTGKDKAFGILNNINQKFVDIVRASGGNNAKRHLLIAGYATDIDLTCDPYYKMPTDPANRCAVSVHYYNPSPFAVLDADADWAKAQTTWGTASDLADLANYMNKMKTTFSDKGIPVIVGEYGVAQKNKTPEMVRLFLTSVAKEAYKNGLCPMLWDGPGPQNVVYNRTTCQMNDSELAAQYKAIPQTVTRVNQINYGDINKDKNVNALDLALMKKYLMAPNTTSDTKVMDVNGDGAVNAIDLAYLKKYLLGQITVFPVQA</sequence>
<dbReference type="InterPro" id="IPR002105">
    <property type="entry name" value="Dockerin_1_rpt"/>
</dbReference>
<dbReference type="InterPro" id="IPR036439">
    <property type="entry name" value="Dockerin_dom_sf"/>
</dbReference>
<dbReference type="GO" id="GO:0030245">
    <property type="term" value="P:cellulose catabolic process"/>
    <property type="evidence" value="ECO:0007669"/>
    <property type="project" value="UniProtKB-KW"/>
</dbReference>
<dbReference type="PROSITE" id="PS51766">
    <property type="entry name" value="DOCKERIN"/>
    <property type="match status" value="1"/>
</dbReference>
<dbReference type="GO" id="GO:0008422">
    <property type="term" value="F:beta-glucosidase activity"/>
    <property type="evidence" value="ECO:0007669"/>
    <property type="project" value="TreeGrafter"/>
</dbReference>
<dbReference type="InterPro" id="IPR018247">
    <property type="entry name" value="EF_Hand_1_Ca_BS"/>
</dbReference>
<accession>A0A173MZN5</accession>
<evidence type="ECO:0000259" key="9">
    <source>
        <dbReference type="PROSITE" id="PS51766"/>
    </source>
</evidence>
<dbReference type="SUPFAM" id="SSF63446">
    <property type="entry name" value="Type I dockerin domain"/>
    <property type="match status" value="1"/>
</dbReference>
<evidence type="ECO:0000256" key="1">
    <source>
        <dbReference type="ARBA" id="ARBA00005641"/>
    </source>
</evidence>
<dbReference type="InterPro" id="IPR016134">
    <property type="entry name" value="Dockerin_dom"/>
</dbReference>
<dbReference type="CDD" id="cd14256">
    <property type="entry name" value="Dockerin_I"/>
    <property type="match status" value="1"/>
</dbReference>
<keyword evidence="8" id="KW-0732">Signal</keyword>
<dbReference type="OMA" id="VIINIHY"/>
<evidence type="ECO:0000256" key="5">
    <source>
        <dbReference type="ARBA" id="ARBA00023295"/>
    </source>
</evidence>
<keyword evidence="5 7" id="KW-0326">Glycosidase</keyword>
<dbReference type="Gene3D" id="3.20.20.80">
    <property type="entry name" value="Glycosidases"/>
    <property type="match status" value="1"/>
</dbReference>
<dbReference type="GO" id="GO:0009986">
    <property type="term" value="C:cell surface"/>
    <property type="evidence" value="ECO:0007669"/>
    <property type="project" value="TreeGrafter"/>
</dbReference>
<dbReference type="EMBL" id="AB499132">
    <property type="protein sequence ID" value="BAV13031.1"/>
    <property type="molecule type" value="Genomic_DNA"/>
</dbReference>
<feature type="chain" id="PRO_5008010204" evidence="8">
    <location>
        <begin position="28"/>
        <end position="463"/>
    </location>
</feature>
<dbReference type="InterPro" id="IPR017853">
    <property type="entry name" value="GH"/>
</dbReference>
<evidence type="ECO:0000256" key="6">
    <source>
        <dbReference type="ARBA" id="ARBA00023326"/>
    </source>
</evidence>
<evidence type="ECO:0000256" key="8">
    <source>
        <dbReference type="SAM" id="SignalP"/>
    </source>
</evidence>
<comment type="similarity">
    <text evidence="1 7">Belongs to the glycosyl hydrolase 5 (cellulase A) family.</text>
</comment>
<dbReference type="PANTHER" id="PTHR31297:SF41">
    <property type="entry name" value="ENDOGLUCANASE, PUTATIVE (AFU_ORTHOLOGUE AFUA_5G01830)-RELATED"/>
    <property type="match status" value="1"/>
</dbReference>
<evidence type="ECO:0000256" key="4">
    <source>
        <dbReference type="ARBA" id="ARBA00023277"/>
    </source>
</evidence>
<dbReference type="PROSITE" id="PS00448">
    <property type="entry name" value="CLOS_CELLULOSOME_RPT"/>
    <property type="match status" value="2"/>
</dbReference>
<gene>
    <name evidence="10" type="primary">Eng5B</name>
</gene>
<feature type="domain" description="Dockerin" evidence="9">
    <location>
        <begin position="395"/>
        <end position="461"/>
    </location>
</feature>
<reference evidence="10" key="1">
    <citation type="submission" date="2009-04" db="EMBL/GenBank/DDBJ databases">
        <title>Clostridium cellulovorans cellulosomal and noncellulosomal genes.</title>
        <authorList>
            <person name="Tamaru Y."/>
        </authorList>
    </citation>
    <scope>NUCLEOTIDE SEQUENCE</scope>
</reference>
<dbReference type="GO" id="GO:0005576">
    <property type="term" value="C:extracellular region"/>
    <property type="evidence" value="ECO:0007669"/>
    <property type="project" value="TreeGrafter"/>
</dbReference>
<evidence type="ECO:0000256" key="2">
    <source>
        <dbReference type="ARBA" id="ARBA00022801"/>
    </source>
</evidence>
<name>A0A173MZN5_CLOCL</name>
<dbReference type="PANTHER" id="PTHR31297">
    <property type="entry name" value="GLUCAN ENDO-1,6-BETA-GLUCOSIDASE B"/>
    <property type="match status" value="1"/>
</dbReference>